<feature type="binding site" evidence="5">
    <location>
        <position position="133"/>
    </location>
    <ligand>
        <name>Ca(2+)</name>
        <dbReference type="ChEBI" id="CHEBI:29108"/>
    </ligand>
</feature>
<dbReference type="KEGG" id="fpl:Ferp_2567"/>
<dbReference type="PANTHER" id="PTHR12682">
    <property type="entry name" value="ARCHEASE"/>
    <property type="match status" value="1"/>
</dbReference>
<gene>
    <name evidence="7" type="ordered locus">Ferp_2567</name>
</gene>
<dbReference type="PANTHER" id="PTHR12682:SF11">
    <property type="entry name" value="PROTEIN ARCHEASE"/>
    <property type="match status" value="1"/>
</dbReference>
<evidence type="ECO:0000256" key="4">
    <source>
        <dbReference type="ARBA" id="ARBA00022837"/>
    </source>
</evidence>
<dbReference type="RefSeq" id="WP_012967004.1">
    <property type="nucleotide sequence ID" value="NC_013849.1"/>
</dbReference>
<sequence>MYRFVEHTADIAFEVEAESLEELFIDAANAFYEAFCNRDLVKEEEERRLELEEEDVEHLLYSWLNEILFLFDAEHFAAKRVEVSVENNSLKARLIGGKITPEAVKLEPKAITMHKFRVERKDGKFYAFVIIDI</sequence>
<dbReference type="AlphaFoldDB" id="D3S2W0"/>
<feature type="binding site" evidence="5">
    <location>
        <position position="132"/>
    </location>
    <ligand>
        <name>Ca(2+)</name>
        <dbReference type="ChEBI" id="CHEBI:29108"/>
    </ligand>
</feature>
<dbReference type="GeneID" id="8780112"/>
<evidence type="ECO:0000313" key="7">
    <source>
        <dbReference type="EMBL" id="ADC66672.1"/>
    </source>
</evidence>
<dbReference type="GO" id="GO:0005509">
    <property type="term" value="F:calcium ion binding"/>
    <property type="evidence" value="ECO:0007669"/>
    <property type="project" value="UniProtKB-UniRule"/>
</dbReference>
<evidence type="ECO:0000256" key="1">
    <source>
        <dbReference type="ARBA" id="ARBA00007963"/>
    </source>
</evidence>
<dbReference type="SUPFAM" id="SSF69819">
    <property type="entry name" value="MTH1598-like"/>
    <property type="match status" value="1"/>
</dbReference>
<dbReference type="Gene3D" id="3.55.10.10">
    <property type="entry name" value="Archease domain"/>
    <property type="match status" value="1"/>
</dbReference>
<keyword evidence="4 5" id="KW-0106">Calcium</keyword>
<keyword evidence="8" id="KW-1185">Reference proteome</keyword>
<keyword evidence="2 5" id="KW-0819">tRNA processing</keyword>
<dbReference type="InterPro" id="IPR002804">
    <property type="entry name" value="Archease"/>
</dbReference>
<comment type="function">
    <text evidence="5">Activates the tRNA-splicing ligase complex by facilitating the enzymatic turnover of catalytic subunit RtcB. Acts by promoting the guanylylation of RtcB, a key intermediate step in tRNA ligation. Can also alter the NTP specificity of RtcB such that ATP, dGTP or ITP is used efficiently.</text>
</comment>
<evidence type="ECO:0000256" key="3">
    <source>
        <dbReference type="ARBA" id="ARBA00022723"/>
    </source>
</evidence>
<protein>
    <recommendedName>
        <fullName evidence="5">Protein archease</fullName>
    </recommendedName>
</protein>
<dbReference type="STRING" id="589924.Ferp_2567"/>
<feature type="domain" description="Archease" evidence="6">
    <location>
        <begin position="2"/>
        <end position="133"/>
    </location>
</feature>
<reference evidence="7 8" key="2">
    <citation type="journal article" date="2011" name="Stand. Genomic Sci.">
        <title>Complete genome sequence of Ferroglobus placidus AEDII12DO.</title>
        <authorList>
            <person name="Anderson I."/>
            <person name="Risso C."/>
            <person name="Holmes D."/>
            <person name="Lucas S."/>
            <person name="Copeland A."/>
            <person name="Lapidus A."/>
            <person name="Cheng J.F."/>
            <person name="Bruce D."/>
            <person name="Goodwin L."/>
            <person name="Pitluck S."/>
            <person name="Saunders E."/>
            <person name="Brettin T."/>
            <person name="Detter J.C."/>
            <person name="Han C."/>
            <person name="Tapia R."/>
            <person name="Larimer F."/>
            <person name="Land M."/>
            <person name="Hauser L."/>
            <person name="Woyke T."/>
            <person name="Lovley D."/>
            <person name="Kyrpides N."/>
            <person name="Ivanova N."/>
        </authorList>
    </citation>
    <scope>NUCLEOTIDE SEQUENCE [LARGE SCALE GENOMIC DNA]</scope>
    <source>
        <strain evidence="8">DSM 10642 / AEDII12DO</strain>
    </source>
</reference>
<dbReference type="eggNOG" id="arCOG04055">
    <property type="taxonomic scope" value="Archaea"/>
</dbReference>
<evidence type="ECO:0000259" key="6">
    <source>
        <dbReference type="Pfam" id="PF01951"/>
    </source>
</evidence>
<feature type="binding site" evidence="5">
    <location>
        <position position="10"/>
    </location>
    <ligand>
        <name>Ca(2+)</name>
        <dbReference type="ChEBI" id="CHEBI:29108"/>
    </ligand>
</feature>
<dbReference type="Pfam" id="PF01951">
    <property type="entry name" value="Archease"/>
    <property type="match status" value="1"/>
</dbReference>
<dbReference type="EMBL" id="CP001899">
    <property type="protein sequence ID" value="ADC66672.1"/>
    <property type="molecule type" value="Genomic_DNA"/>
</dbReference>
<dbReference type="HOGENOM" id="CLU_111362_3_1_2"/>
<evidence type="ECO:0000256" key="5">
    <source>
        <dbReference type="HAMAP-Rule" id="MF_01222"/>
    </source>
</evidence>
<dbReference type="Proteomes" id="UP000002613">
    <property type="component" value="Chromosome"/>
</dbReference>
<keyword evidence="3 5" id="KW-0479">Metal-binding</keyword>
<reference evidence="8" key="1">
    <citation type="submission" date="2010-02" db="EMBL/GenBank/DDBJ databases">
        <title>Complete sequence of Ferroglobus placidus DSM 10642.</title>
        <authorList>
            <consortium name="US DOE Joint Genome Institute"/>
            <person name="Lucas S."/>
            <person name="Copeland A."/>
            <person name="Lapidus A."/>
            <person name="Cheng J.-F."/>
            <person name="Bruce D."/>
            <person name="Goodwin L."/>
            <person name="Pitluck S."/>
            <person name="Saunders E."/>
            <person name="Brettin T."/>
            <person name="Detter J.C."/>
            <person name="Han C."/>
            <person name="Tapia R."/>
            <person name="Larimer F."/>
            <person name="Land M."/>
            <person name="Hauser L."/>
            <person name="Kyrpides N."/>
            <person name="Ivanova N."/>
            <person name="Holmes D."/>
            <person name="Lovley D."/>
            <person name="Kyrpides N."/>
            <person name="Anderson I.J."/>
            <person name="Woyke T."/>
        </authorList>
    </citation>
    <scope>NUCLEOTIDE SEQUENCE [LARGE SCALE GENOMIC DNA]</scope>
    <source>
        <strain evidence="8">DSM 10642 / AEDII12DO</strain>
    </source>
</reference>
<dbReference type="OrthoDB" id="8831at2157"/>
<comment type="similarity">
    <text evidence="1 5">Belongs to the archease family.</text>
</comment>
<accession>D3S2W0</accession>
<evidence type="ECO:0000256" key="2">
    <source>
        <dbReference type="ARBA" id="ARBA00022694"/>
    </source>
</evidence>
<dbReference type="PaxDb" id="589924-Ferp_2567"/>
<proteinExistence type="inferred from homology"/>
<name>D3S2W0_FERPA</name>
<dbReference type="HAMAP" id="MF_01222">
    <property type="entry name" value="Archease_arch"/>
    <property type="match status" value="1"/>
</dbReference>
<evidence type="ECO:0000313" key="8">
    <source>
        <dbReference type="Proteomes" id="UP000002613"/>
    </source>
</evidence>
<dbReference type="InterPro" id="IPR023572">
    <property type="entry name" value="Archease_dom"/>
</dbReference>
<dbReference type="InterPro" id="IPR036820">
    <property type="entry name" value="Archease_dom_sf"/>
</dbReference>
<organism evidence="7 8">
    <name type="scientific">Ferroglobus placidus (strain DSM 10642 / AEDII12DO)</name>
    <dbReference type="NCBI Taxonomy" id="589924"/>
    <lineage>
        <taxon>Archaea</taxon>
        <taxon>Methanobacteriati</taxon>
        <taxon>Methanobacteriota</taxon>
        <taxon>Archaeoglobi</taxon>
        <taxon>Archaeoglobales</taxon>
        <taxon>Archaeoglobaceae</taxon>
        <taxon>Ferroglobus</taxon>
    </lineage>
</organism>
<dbReference type="GO" id="GO:0006388">
    <property type="term" value="P:tRNA splicing, via endonucleolytic cleavage and ligation"/>
    <property type="evidence" value="ECO:0007669"/>
    <property type="project" value="UniProtKB-UniRule"/>
</dbReference>
<dbReference type="InterPro" id="IPR022952">
    <property type="entry name" value="Archease_arc"/>
</dbReference>